<comment type="caution">
    <text evidence="2">The sequence shown here is derived from an EMBL/GenBank/DDBJ whole genome shotgun (WGS) entry which is preliminary data.</text>
</comment>
<name>A0A081KDU0_9GAMM</name>
<dbReference type="InterPro" id="IPR008249">
    <property type="entry name" value="UPF0231"/>
</dbReference>
<evidence type="ECO:0000313" key="3">
    <source>
        <dbReference type="Proteomes" id="UP000027997"/>
    </source>
</evidence>
<evidence type="ECO:0000256" key="1">
    <source>
        <dbReference type="ARBA" id="ARBA00005367"/>
    </source>
</evidence>
<reference evidence="2 3" key="1">
    <citation type="submission" date="2014-06" db="EMBL/GenBank/DDBJ databases">
        <title>Whole Genome Sequences of Three Symbiotic Endozoicomonas Bacteria.</title>
        <authorList>
            <person name="Neave M.J."/>
            <person name="Apprill A."/>
            <person name="Voolstra C.R."/>
        </authorList>
    </citation>
    <scope>NUCLEOTIDE SEQUENCE [LARGE SCALE GENOMIC DNA]</scope>
    <source>
        <strain evidence="2 3">DSM 22380</strain>
    </source>
</reference>
<dbReference type="PIRSF" id="PIRSF006287">
    <property type="entry name" value="UCP006287"/>
    <property type="match status" value="1"/>
</dbReference>
<accession>A0A081KDU0</accession>
<keyword evidence="3" id="KW-1185">Reference proteome</keyword>
<protein>
    <submittedName>
        <fullName evidence="2">Uncharacterized protein</fullName>
    </submittedName>
</protein>
<dbReference type="Proteomes" id="UP000027997">
    <property type="component" value="Unassembled WGS sequence"/>
</dbReference>
<dbReference type="Pfam" id="PF06062">
    <property type="entry name" value="UPF0231"/>
    <property type="match status" value="1"/>
</dbReference>
<gene>
    <name evidence="2" type="ORF">GV64_17695</name>
</gene>
<dbReference type="STRING" id="305900.GV64_17695"/>
<organism evidence="2 3">
    <name type="scientific">Endozoicomonas elysicola</name>
    <dbReference type="NCBI Taxonomy" id="305900"/>
    <lineage>
        <taxon>Bacteria</taxon>
        <taxon>Pseudomonadati</taxon>
        <taxon>Pseudomonadota</taxon>
        <taxon>Gammaproteobacteria</taxon>
        <taxon>Oceanospirillales</taxon>
        <taxon>Endozoicomonadaceae</taxon>
        <taxon>Endozoicomonas</taxon>
    </lineage>
</organism>
<dbReference type="AlphaFoldDB" id="A0A081KDU0"/>
<sequence>MDYHFQRNFSGRPEAQFSMDHEAMGIWLTEELGSNRQQLEHLLQVVDSLEKGQRWEYFDDGNDYRLHLTRDHAEVRAALLDTEMGCDEMEELDYYDNESISHCGLDDFKTLLVCWQDFLNI</sequence>
<evidence type="ECO:0000313" key="2">
    <source>
        <dbReference type="EMBL" id="KEI72316.1"/>
    </source>
</evidence>
<comment type="similarity">
    <text evidence="1">Belongs to the UPF0231 family.</text>
</comment>
<dbReference type="EMBL" id="JOJP01000001">
    <property type="protein sequence ID" value="KEI72316.1"/>
    <property type="molecule type" value="Genomic_DNA"/>
</dbReference>
<proteinExistence type="inferred from homology"/>
<dbReference type="eggNOG" id="COG3112">
    <property type="taxonomic scope" value="Bacteria"/>
</dbReference>